<dbReference type="Pfam" id="PF13715">
    <property type="entry name" value="CarbopepD_reg_2"/>
    <property type="match status" value="1"/>
</dbReference>
<keyword evidence="1" id="KW-0732">Signal</keyword>
<evidence type="ECO:0000313" key="2">
    <source>
        <dbReference type="EMBL" id="MDI9257435.1"/>
    </source>
</evidence>
<gene>
    <name evidence="2" type="ORF">QHT84_08400</name>
</gene>
<dbReference type="SUPFAM" id="SSF49464">
    <property type="entry name" value="Carboxypeptidase regulatory domain-like"/>
    <property type="match status" value="1"/>
</dbReference>
<accession>A0ABT6XQS9</accession>
<keyword evidence="3" id="KW-1185">Reference proteome</keyword>
<comment type="caution">
    <text evidence="2">The sequence shown here is derived from an EMBL/GenBank/DDBJ whole genome shotgun (WGS) entry which is preliminary data.</text>
</comment>
<proteinExistence type="predicted"/>
<dbReference type="EMBL" id="JASGBP010000004">
    <property type="protein sequence ID" value="MDI9257435.1"/>
    <property type="molecule type" value="Genomic_DNA"/>
</dbReference>
<dbReference type="RefSeq" id="WP_283239113.1">
    <property type="nucleotide sequence ID" value="NZ_JASGBP010000004.1"/>
</dbReference>
<reference evidence="2 3" key="1">
    <citation type="submission" date="2023-05" db="EMBL/GenBank/DDBJ databases">
        <title>Flavobacterium sedimenti sp. nov., isolated from the sediment.</title>
        <authorList>
            <person name="Wu N."/>
        </authorList>
    </citation>
    <scope>NUCLEOTIDE SEQUENCE [LARGE SCALE GENOMIC DNA]</scope>
    <source>
        <strain evidence="2 3">YZ-48</strain>
    </source>
</reference>
<dbReference type="InterPro" id="IPR043741">
    <property type="entry name" value="DUF5686"/>
</dbReference>
<dbReference type="Pfam" id="PF18939">
    <property type="entry name" value="DUF5686"/>
    <property type="match status" value="1"/>
</dbReference>
<feature type="signal peptide" evidence="1">
    <location>
        <begin position="1"/>
        <end position="19"/>
    </location>
</feature>
<dbReference type="InterPro" id="IPR008969">
    <property type="entry name" value="CarboxyPept-like_regulatory"/>
</dbReference>
<evidence type="ECO:0000313" key="3">
    <source>
        <dbReference type="Proteomes" id="UP001230035"/>
    </source>
</evidence>
<evidence type="ECO:0000256" key="1">
    <source>
        <dbReference type="SAM" id="SignalP"/>
    </source>
</evidence>
<organism evidence="2 3">
    <name type="scientific">Flavobacterium sedimenticola</name>
    <dbReference type="NCBI Taxonomy" id="3043286"/>
    <lineage>
        <taxon>Bacteria</taxon>
        <taxon>Pseudomonadati</taxon>
        <taxon>Bacteroidota</taxon>
        <taxon>Flavobacteriia</taxon>
        <taxon>Flavobacteriales</taxon>
        <taxon>Flavobacteriaceae</taxon>
        <taxon>Flavobacterium</taxon>
    </lineage>
</organism>
<dbReference type="Gene3D" id="2.60.40.1120">
    <property type="entry name" value="Carboxypeptidase-like, regulatory domain"/>
    <property type="match status" value="1"/>
</dbReference>
<name>A0ABT6XQS9_9FLAO</name>
<dbReference type="Proteomes" id="UP001230035">
    <property type="component" value="Unassembled WGS sequence"/>
</dbReference>
<feature type="chain" id="PRO_5047452741" evidence="1">
    <location>
        <begin position="20"/>
        <end position="825"/>
    </location>
</feature>
<sequence>MKQKLLSFLFTLITAISFAQIKGKVTDDKGNPLPFVNIFEENTYNGTTTNEQGRFEINIKTPGNHTLIFQYLGYKTVKEIVTFDKLPVTVDIVMQEENITLKEVVINPKDNPANEIIRKAIQNKKENAAKTGKYTADFYSRGIFRIKDAPKTILGQKFDFFDEVLDSTRSGILYLSETVSRITFQKPDKLKEIIVASKVSGNDNGFSFNNAASVNFDFYENYLPFEVNVVSPIADNAFNYYKYQFEGSFFTENRQQINKIKVVPRRETEPVMEGYIYIVDDNYAIYAIDLTITGNQMQTPAIDKLVLKQNYSYNSNNKIWVKNTQTIDFVAGMLGIKLNGRFTYVYTNFEFEPKIEKKTFTNEILSFEKDANKKENSFWDTIRPVPLTEEESTDYVKKDELQTKKKSKVYLDSIDAKRNKFRPMDILSGYSYKNSFKKWSVDYDGPLLSTSFNTVQGWRMNAGVSYTKRNEEKRTFTRIGSRFDYGFSEEKIRATFNVTHKFNNLDNSLFSLNGGSTVSQFNAANPISKMVNTVSTLFFKNNFMKLYEKNFVSAFFGREIVNGFYLNTAVEYAERKPLYNTTDYTVIKNDDLYTSNNPLNPSDETSAALEKHNLVKANILMRFNFGQKYWKRPDGKFNIPNDDYPTVTLAYEKTLAATAKNYEYDLLSGRVNYEVTLGNKGDMQLNLKAGKFFNADGISFVDYKHFNGNQTHIGQTDSYTNVFNLLPYYSASTNDRYWESHIEHNDKGYIMNKLPLLKYLQSQLVLGFHNLAVPDRKPYQEFSIGLDNLGFGKFKFLRVDYVHSYQSGSQTDGVVFGIKFLNAFE</sequence>
<protein>
    <submittedName>
        <fullName evidence="2">DUF5686 and carboxypeptidase regulatory-like domain-containing protein</fullName>
    </submittedName>
</protein>